<evidence type="ECO:0000313" key="1">
    <source>
        <dbReference type="EMBL" id="EJX02533.1"/>
    </source>
</evidence>
<gene>
    <name evidence="1" type="ORF">EVA_09362</name>
</gene>
<protein>
    <submittedName>
        <fullName evidence="1">Secreted protein</fullName>
    </submittedName>
</protein>
<dbReference type="EMBL" id="AMCI01002509">
    <property type="protein sequence ID" value="EJX02533.1"/>
    <property type="molecule type" value="Genomic_DNA"/>
</dbReference>
<accession>J9GKD0</accession>
<sequence length="54" mass="5460">MRSTRTGACSGSSIFVKKITTNAIAKIAKAIKSAGVASAILAFEASAMSAPIKM</sequence>
<comment type="caution">
    <text evidence="1">The sequence shown here is derived from an EMBL/GenBank/DDBJ whole genome shotgun (WGS) entry which is preliminary data.</text>
</comment>
<dbReference type="AlphaFoldDB" id="J9GKD0"/>
<reference evidence="1" key="1">
    <citation type="journal article" date="2012" name="PLoS ONE">
        <title>Gene sets for utilization of primary and secondary nutrition supplies in the distal gut of endangered iberian lynx.</title>
        <authorList>
            <person name="Alcaide M."/>
            <person name="Messina E."/>
            <person name="Richter M."/>
            <person name="Bargiela R."/>
            <person name="Peplies J."/>
            <person name="Huws S.A."/>
            <person name="Newbold C.J."/>
            <person name="Golyshin P.N."/>
            <person name="Simon M.A."/>
            <person name="Lopez G."/>
            <person name="Yakimov M.M."/>
            <person name="Ferrer M."/>
        </authorList>
    </citation>
    <scope>NUCLEOTIDE SEQUENCE</scope>
</reference>
<proteinExistence type="predicted"/>
<organism evidence="1">
    <name type="scientific">gut metagenome</name>
    <dbReference type="NCBI Taxonomy" id="749906"/>
    <lineage>
        <taxon>unclassified sequences</taxon>
        <taxon>metagenomes</taxon>
        <taxon>organismal metagenomes</taxon>
    </lineage>
</organism>
<name>J9GKD0_9ZZZZ</name>